<gene>
    <name evidence="1" type="ORF">M8T91_02015</name>
</gene>
<proteinExistence type="predicted"/>
<sequence length="154" mass="16165">MRPRHTIQSCSHLPRWQALLLLGVFLSVRGLVPTGFMPASLAAGTPYGLCHGDSRSALLLTVLTGPAGEHHHSGHDHDTLTAHSFADTHCAYSAVAGVASTPATVSDILSGGVSSPPTIPRVRIVLPGLFERPLIRAPPQGAFPFTQLAALLLL</sequence>
<organism evidence="1 2">
    <name type="scientific">Microbulbifer spongiae</name>
    <dbReference type="NCBI Taxonomy" id="2944933"/>
    <lineage>
        <taxon>Bacteria</taxon>
        <taxon>Pseudomonadati</taxon>
        <taxon>Pseudomonadota</taxon>
        <taxon>Gammaproteobacteria</taxon>
        <taxon>Cellvibrionales</taxon>
        <taxon>Microbulbiferaceae</taxon>
        <taxon>Microbulbifer</taxon>
    </lineage>
</organism>
<evidence type="ECO:0008006" key="3">
    <source>
        <dbReference type="Google" id="ProtNLM"/>
    </source>
</evidence>
<keyword evidence="2" id="KW-1185">Reference proteome</keyword>
<evidence type="ECO:0000313" key="2">
    <source>
        <dbReference type="Proteomes" id="UP001321520"/>
    </source>
</evidence>
<reference evidence="1 2" key="1">
    <citation type="submission" date="2022-05" db="EMBL/GenBank/DDBJ databases">
        <title>Microbulbifer sp. nov., isolated from sponge.</title>
        <authorList>
            <person name="Gao L."/>
        </authorList>
    </citation>
    <scope>NUCLEOTIDE SEQUENCE [LARGE SCALE GENOMIC DNA]</scope>
    <source>
        <strain evidence="1 2">MI-G</strain>
    </source>
</reference>
<dbReference type="EMBL" id="CP098023">
    <property type="protein sequence ID" value="WKD50230.1"/>
    <property type="molecule type" value="Genomic_DNA"/>
</dbReference>
<accession>A0ABY9ECQ2</accession>
<dbReference type="Proteomes" id="UP001321520">
    <property type="component" value="Chromosome"/>
</dbReference>
<name>A0ABY9ECQ2_9GAMM</name>
<protein>
    <recommendedName>
        <fullName evidence="3">DUF2946 domain-containing protein</fullName>
    </recommendedName>
</protein>
<dbReference type="RefSeq" id="WP_301416334.1">
    <property type="nucleotide sequence ID" value="NZ_CP098023.1"/>
</dbReference>
<evidence type="ECO:0000313" key="1">
    <source>
        <dbReference type="EMBL" id="WKD50230.1"/>
    </source>
</evidence>